<proteinExistence type="predicted"/>
<evidence type="ECO:0000313" key="1">
    <source>
        <dbReference type="EMBL" id="CAH7676460.1"/>
    </source>
</evidence>
<evidence type="ECO:0000313" key="2">
    <source>
        <dbReference type="Proteomes" id="UP001153365"/>
    </source>
</evidence>
<keyword evidence="2" id="KW-1185">Reference proteome</keyword>
<comment type="caution">
    <text evidence="1">The sequence shown here is derived from an EMBL/GenBank/DDBJ whole genome shotgun (WGS) entry which is preliminary data.</text>
</comment>
<dbReference type="AlphaFoldDB" id="A0AAV0B3Y5"/>
<sequence>MNSSSKDAKKIYPIAVSLIKAISTYNQTLKKINSITGIATLTQEDLVDHLAQDSLWQGARFWSLQAWKLVRDLANK</sequence>
<reference evidence="1" key="1">
    <citation type="submission" date="2022-06" db="EMBL/GenBank/DDBJ databases">
        <authorList>
            <consortium name="SYNGENTA / RWTH Aachen University"/>
        </authorList>
    </citation>
    <scope>NUCLEOTIDE SEQUENCE</scope>
</reference>
<accession>A0AAV0B3Y5</accession>
<dbReference type="Proteomes" id="UP001153365">
    <property type="component" value="Unassembled WGS sequence"/>
</dbReference>
<gene>
    <name evidence="1" type="ORF">PPACK8108_LOCUS11599</name>
</gene>
<organism evidence="1 2">
    <name type="scientific">Phakopsora pachyrhizi</name>
    <name type="common">Asian soybean rust disease fungus</name>
    <dbReference type="NCBI Taxonomy" id="170000"/>
    <lineage>
        <taxon>Eukaryota</taxon>
        <taxon>Fungi</taxon>
        <taxon>Dikarya</taxon>
        <taxon>Basidiomycota</taxon>
        <taxon>Pucciniomycotina</taxon>
        <taxon>Pucciniomycetes</taxon>
        <taxon>Pucciniales</taxon>
        <taxon>Phakopsoraceae</taxon>
        <taxon>Phakopsora</taxon>
    </lineage>
</organism>
<feature type="non-terminal residue" evidence="1">
    <location>
        <position position="76"/>
    </location>
</feature>
<dbReference type="EMBL" id="CALTRL010002694">
    <property type="protein sequence ID" value="CAH7676460.1"/>
    <property type="molecule type" value="Genomic_DNA"/>
</dbReference>
<name>A0AAV0B3Y5_PHAPC</name>
<protein>
    <submittedName>
        <fullName evidence="1">Uncharacterized protein</fullName>
    </submittedName>
</protein>